<keyword evidence="4" id="KW-1185">Reference proteome</keyword>
<evidence type="ECO:0000313" key="4">
    <source>
        <dbReference type="Proteomes" id="UP001183202"/>
    </source>
</evidence>
<dbReference type="RefSeq" id="WP_311560364.1">
    <property type="nucleotide sequence ID" value="NZ_JAVREJ010000048.1"/>
</dbReference>
<sequence>MTRAGRSEGRVAETVAGPRLYGNWRSERGWGVGSLSTSATVTVFLAVLAPVLAVSLAPVAALPLAGVGAVVVAGLVVRIGGVTAAEVLTRRVRFHRARAAGWTQLSAGVLTDHPRGHDLPGLLAPIVPLDVDDGRGGRHALLWDRRTGTLSAVLRCSPIGVDLADPGQVDAWIAGWGALLADLGHQPLVTHIAVTVDTTPSGGTTVRDHVAAALDPNAPMLARRVLEELAAVTPATAAEVDARLTVTLDPRRAQPRPPDLLAAVVDAGRWLPGIETALAGCGVAVLGRASTGWLIGRIRAAFDPAARPDLTYLENHQAEQAALLEWAEAGPVAALEFWDSYRHDSGLSVSWALREAPRQAVAARVLAPLFTPGPFPRRVTWLYEPYPADQAAARVEAEVSAGQIRRAWAARTRRDETQRERDDRDRAVQSAREEAEGAGVGRFTTYVTTTVTEPDLLAAAVADLEQRAGQAKLRLRRLRGSQAAGFAAALGVGVNPATAARHRTGR</sequence>
<accession>A0ABU2NIR4</accession>
<gene>
    <name evidence="3" type="ORF">RM445_30645</name>
</gene>
<keyword evidence="2" id="KW-0472">Membrane</keyword>
<keyword evidence="2" id="KW-0812">Transmembrane</keyword>
<evidence type="ECO:0000256" key="2">
    <source>
        <dbReference type="SAM" id="Phobius"/>
    </source>
</evidence>
<keyword evidence="2" id="KW-1133">Transmembrane helix</keyword>
<feature type="transmembrane region" description="Helical" evidence="2">
    <location>
        <begin position="29"/>
        <end position="52"/>
    </location>
</feature>
<reference evidence="4" key="1">
    <citation type="submission" date="2023-07" db="EMBL/GenBank/DDBJ databases">
        <title>30 novel species of actinomycetes from the DSMZ collection.</title>
        <authorList>
            <person name="Nouioui I."/>
        </authorList>
    </citation>
    <scope>NUCLEOTIDE SEQUENCE [LARGE SCALE GENOMIC DNA]</scope>
    <source>
        <strain evidence="4">DSM 45834</strain>
    </source>
</reference>
<name>A0ABU2NIR4_9PSEU</name>
<organism evidence="3 4">
    <name type="scientific">Pseudonocardia charpentierae</name>
    <dbReference type="NCBI Taxonomy" id="3075545"/>
    <lineage>
        <taxon>Bacteria</taxon>
        <taxon>Bacillati</taxon>
        <taxon>Actinomycetota</taxon>
        <taxon>Actinomycetes</taxon>
        <taxon>Pseudonocardiales</taxon>
        <taxon>Pseudonocardiaceae</taxon>
        <taxon>Pseudonocardia</taxon>
    </lineage>
</organism>
<evidence type="ECO:0000313" key="3">
    <source>
        <dbReference type="EMBL" id="MDT0353853.1"/>
    </source>
</evidence>
<proteinExistence type="predicted"/>
<dbReference type="Proteomes" id="UP001183202">
    <property type="component" value="Unassembled WGS sequence"/>
</dbReference>
<protein>
    <submittedName>
        <fullName evidence="3">SCO6880 family protein</fullName>
    </submittedName>
</protein>
<dbReference type="NCBIfam" id="NF042935">
    <property type="entry name" value="SCO6880_fam"/>
    <property type="match status" value="1"/>
</dbReference>
<dbReference type="EMBL" id="JAVREJ010000048">
    <property type="protein sequence ID" value="MDT0353853.1"/>
    <property type="molecule type" value="Genomic_DNA"/>
</dbReference>
<comment type="caution">
    <text evidence="3">The sequence shown here is derived from an EMBL/GenBank/DDBJ whole genome shotgun (WGS) entry which is preliminary data.</text>
</comment>
<feature type="transmembrane region" description="Helical" evidence="2">
    <location>
        <begin position="64"/>
        <end position="88"/>
    </location>
</feature>
<dbReference type="InterPro" id="IPR049978">
    <property type="entry name" value="SCO6880-like"/>
</dbReference>
<evidence type="ECO:0000256" key="1">
    <source>
        <dbReference type="SAM" id="MobiDB-lite"/>
    </source>
</evidence>
<feature type="compositionally biased region" description="Basic and acidic residues" evidence="1">
    <location>
        <begin position="412"/>
        <end position="435"/>
    </location>
</feature>
<feature type="region of interest" description="Disordered" evidence="1">
    <location>
        <begin position="409"/>
        <end position="436"/>
    </location>
</feature>